<name>A0ACB7YM73_9ERIC</name>
<accession>A0ACB7YM73</accession>
<dbReference type="EMBL" id="CM037161">
    <property type="protein sequence ID" value="KAH7854239.1"/>
    <property type="molecule type" value="Genomic_DNA"/>
</dbReference>
<organism evidence="1 2">
    <name type="scientific">Vaccinium darrowii</name>
    <dbReference type="NCBI Taxonomy" id="229202"/>
    <lineage>
        <taxon>Eukaryota</taxon>
        <taxon>Viridiplantae</taxon>
        <taxon>Streptophyta</taxon>
        <taxon>Embryophyta</taxon>
        <taxon>Tracheophyta</taxon>
        <taxon>Spermatophyta</taxon>
        <taxon>Magnoliopsida</taxon>
        <taxon>eudicotyledons</taxon>
        <taxon>Gunneridae</taxon>
        <taxon>Pentapetalae</taxon>
        <taxon>asterids</taxon>
        <taxon>Ericales</taxon>
        <taxon>Ericaceae</taxon>
        <taxon>Vaccinioideae</taxon>
        <taxon>Vaccinieae</taxon>
        <taxon>Vaccinium</taxon>
    </lineage>
</organism>
<evidence type="ECO:0000313" key="2">
    <source>
        <dbReference type="Proteomes" id="UP000828048"/>
    </source>
</evidence>
<keyword evidence="2" id="KW-1185">Reference proteome</keyword>
<evidence type="ECO:0000313" key="1">
    <source>
        <dbReference type="EMBL" id="KAH7854239.1"/>
    </source>
</evidence>
<dbReference type="Proteomes" id="UP000828048">
    <property type="component" value="Chromosome 11"/>
</dbReference>
<protein>
    <submittedName>
        <fullName evidence="1">Uncharacterized protein</fullName>
    </submittedName>
</protein>
<gene>
    <name evidence="1" type="ORF">Vadar_011624</name>
</gene>
<comment type="caution">
    <text evidence="1">The sequence shown here is derived from an EMBL/GenBank/DDBJ whole genome shotgun (WGS) entry which is preliminary data.</text>
</comment>
<reference evidence="1 2" key="1">
    <citation type="journal article" date="2021" name="Hortic Res">
        <title>High-quality reference genome and annotation aids understanding of berry development for evergreen blueberry (Vaccinium darrowii).</title>
        <authorList>
            <person name="Yu J."/>
            <person name="Hulse-Kemp A.M."/>
            <person name="Babiker E."/>
            <person name="Staton M."/>
        </authorList>
    </citation>
    <scope>NUCLEOTIDE SEQUENCE [LARGE SCALE GENOMIC DNA]</scope>
    <source>
        <strain evidence="2">cv. NJ 8807/NJ 8810</strain>
        <tissue evidence="1">Young leaf</tissue>
    </source>
</reference>
<sequence length="215" mass="22522">MAKQFLFAIAILAVALPAVTFAAEFLVGDANGWSPDYDYEGWAKGKEFRVGDTLVFKYPTESHSVYQVDENGYKECNIPSTIEGLTSGEDKITLDSPGPKYFVCGIGFHCLKGGQKLAIVVKGGPQGPTNKPKTAPSPAPIVGPPNVAPSHAPTSNDSPAPGDSDADDYPSDDSASPPVVASVVSPPPKSNGVQRMEYTVPMVVATAMVALVNVL</sequence>
<proteinExistence type="predicted"/>